<dbReference type="PANTHER" id="PTHR40661">
    <property type="match status" value="1"/>
</dbReference>
<gene>
    <name evidence="5" type="ORF">AOC25_06845</name>
</gene>
<dbReference type="Proteomes" id="UP000182060">
    <property type="component" value="Chromosome"/>
</dbReference>
<dbReference type="InterPro" id="IPR015927">
    <property type="entry name" value="Peptidase_S24_S26A/B/C"/>
</dbReference>
<dbReference type="InterPro" id="IPR001387">
    <property type="entry name" value="Cro/C1-type_HTH"/>
</dbReference>
<dbReference type="PROSITE" id="PS50943">
    <property type="entry name" value="HTH_CROC1"/>
    <property type="match status" value="1"/>
</dbReference>
<dbReference type="SUPFAM" id="SSF47413">
    <property type="entry name" value="lambda repressor-like DNA-binding domains"/>
    <property type="match status" value="1"/>
</dbReference>
<dbReference type="InterPro" id="IPR010982">
    <property type="entry name" value="Lambda_DNA-bd_dom_sf"/>
</dbReference>
<proteinExistence type="predicted"/>
<evidence type="ECO:0000256" key="3">
    <source>
        <dbReference type="ARBA" id="ARBA00023163"/>
    </source>
</evidence>
<evidence type="ECO:0000313" key="5">
    <source>
        <dbReference type="EMBL" id="APC01349.1"/>
    </source>
</evidence>
<dbReference type="CDD" id="cd00093">
    <property type="entry name" value="HTH_XRE"/>
    <property type="match status" value="1"/>
</dbReference>
<dbReference type="GO" id="GO:0003677">
    <property type="term" value="F:DNA binding"/>
    <property type="evidence" value="ECO:0007669"/>
    <property type="project" value="UniProtKB-KW"/>
</dbReference>
<dbReference type="SUPFAM" id="SSF51306">
    <property type="entry name" value="LexA/Signal peptidase"/>
    <property type="match status" value="1"/>
</dbReference>
<keyword evidence="2" id="KW-0238">DNA-binding</keyword>
<dbReference type="AlphaFoldDB" id="A0AAC9NIY9"/>
<keyword evidence="3" id="KW-0804">Transcription</keyword>
<evidence type="ECO:0000256" key="2">
    <source>
        <dbReference type="ARBA" id="ARBA00023125"/>
    </source>
</evidence>
<dbReference type="EMBL" id="CP015017">
    <property type="protein sequence ID" value="APC01349.1"/>
    <property type="molecule type" value="Genomic_DNA"/>
</dbReference>
<sequence length="219" mass="24316">MNIAEQIDKAMKERKPKPWGQAELSRVSGVPQPTISRTLKGQSVPETETLSRLAKALGIKFDHVSSGNVLPSEIDLENNPDFPAVKKVNLRVSAGITGFGVEPCTGDDSLIVFRAEWYQSRRLKPDNLLALKVSGASMEPNLYDGDVVVMNRADTELKDGEVFVFNLDGEVVIKRAVRDGGQWWLDSDNQDKTRFTRKACPDGICIPLGKVIHRQTERI</sequence>
<accession>A0AAC9NIY9</accession>
<dbReference type="SMART" id="SM00530">
    <property type="entry name" value="HTH_XRE"/>
    <property type="match status" value="1"/>
</dbReference>
<dbReference type="Gene3D" id="2.10.109.10">
    <property type="entry name" value="Umud Fragment, subunit A"/>
    <property type="match status" value="1"/>
</dbReference>
<dbReference type="PANTHER" id="PTHR40661:SF1">
    <property type="entry name" value="HTH CRO_C1-TYPE DOMAIN-CONTAINING PROTEIN"/>
    <property type="match status" value="1"/>
</dbReference>
<evidence type="ECO:0000259" key="4">
    <source>
        <dbReference type="PROSITE" id="PS50943"/>
    </source>
</evidence>
<reference evidence="5" key="1">
    <citation type="journal article" date="2017" name="Appl. Environ. Microbiol.">
        <title>Microdiversification of a pelagic Polynucleobacter species is mainly driven by acquisition of genomic islands from a partially interspecific gene pool.</title>
        <authorList>
            <person name="Hoetzinger M."/>
            <person name="Hahn M.W."/>
            <person name="Jezberova J."/>
            <person name="Schmidt J."/>
            <person name="Koll U."/>
        </authorList>
    </citation>
    <scope>NUCLEOTIDE SEQUENCE</scope>
    <source>
        <strain evidence="5">MWH-RechtKol4</strain>
    </source>
</reference>
<dbReference type="RefSeq" id="WP_081358892.1">
    <property type="nucleotide sequence ID" value="NZ_CP015017.1"/>
</dbReference>
<organism evidence="5 6">
    <name type="scientific">Polynucleobacter asymbioticus</name>
    <dbReference type="NCBI Taxonomy" id="576611"/>
    <lineage>
        <taxon>Bacteria</taxon>
        <taxon>Pseudomonadati</taxon>
        <taxon>Pseudomonadota</taxon>
        <taxon>Betaproteobacteria</taxon>
        <taxon>Burkholderiales</taxon>
        <taxon>Burkholderiaceae</taxon>
        <taxon>Polynucleobacter</taxon>
    </lineage>
</organism>
<dbReference type="Pfam" id="PF00717">
    <property type="entry name" value="Peptidase_S24"/>
    <property type="match status" value="1"/>
</dbReference>
<evidence type="ECO:0000313" key="6">
    <source>
        <dbReference type="Proteomes" id="UP000182060"/>
    </source>
</evidence>
<evidence type="ECO:0000256" key="1">
    <source>
        <dbReference type="ARBA" id="ARBA00023015"/>
    </source>
</evidence>
<feature type="domain" description="HTH cro/C1-type" evidence="4">
    <location>
        <begin position="21"/>
        <end position="64"/>
    </location>
</feature>
<dbReference type="InterPro" id="IPR036286">
    <property type="entry name" value="LexA/Signal_pep-like_sf"/>
</dbReference>
<dbReference type="Pfam" id="PF01381">
    <property type="entry name" value="HTH_3"/>
    <property type="match status" value="1"/>
</dbReference>
<protein>
    <recommendedName>
        <fullName evidence="4">HTH cro/C1-type domain-containing protein</fullName>
    </recommendedName>
</protein>
<name>A0AAC9NIY9_9BURK</name>
<dbReference type="CDD" id="cd06462">
    <property type="entry name" value="Peptidase_S24_S26"/>
    <property type="match status" value="1"/>
</dbReference>
<keyword evidence="1" id="KW-0805">Transcription regulation</keyword>
<dbReference type="Gene3D" id="1.10.260.40">
    <property type="entry name" value="lambda repressor-like DNA-binding domains"/>
    <property type="match status" value="1"/>
</dbReference>